<organism evidence="5 6">
    <name type="scientific">Streptomyces radiopugnans</name>
    <dbReference type="NCBI Taxonomy" id="403935"/>
    <lineage>
        <taxon>Bacteria</taxon>
        <taxon>Bacillati</taxon>
        <taxon>Actinomycetota</taxon>
        <taxon>Actinomycetes</taxon>
        <taxon>Kitasatosporales</taxon>
        <taxon>Streptomycetaceae</taxon>
        <taxon>Streptomyces</taxon>
    </lineage>
</organism>
<keyword evidence="3" id="KW-0804">Transcription</keyword>
<dbReference type="SMART" id="SM00345">
    <property type="entry name" value="HTH_GNTR"/>
    <property type="match status" value="1"/>
</dbReference>
<evidence type="ECO:0000259" key="4">
    <source>
        <dbReference type="PROSITE" id="PS50949"/>
    </source>
</evidence>
<sequence length="260" mass="28981">MAESAARAPKYHRVANALRQAIQEGAYKPGEKLPTEDRLAQRYRMSVPTVRQGLSVLVAEGLIDRQHGKGTFVKDEQPKLRKSRNRYGRARHDNQLLTRDLRHSIVFAGRASAPAHIAKVMGAEPGTEVVIRRRLLSDPETGRPEELGASYLPADMAAGTYLEEPKVVPKALFLCVEEISGKRYSRAQDFWRSRMPTAEEATALELPTGMPVMHVVHVARAEDDEILEVSESVWPADRIVVVDEYPIEQEAAQPDAPSEV</sequence>
<dbReference type="InterPro" id="IPR036390">
    <property type="entry name" value="WH_DNA-bd_sf"/>
</dbReference>
<dbReference type="EMBL" id="FOET01000001">
    <property type="protein sequence ID" value="SEP57663.1"/>
    <property type="molecule type" value="Genomic_DNA"/>
</dbReference>
<reference evidence="5 6" key="1">
    <citation type="submission" date="2016-10" db="EMBL/GenBank/DDBJ databases">
        <authorList>
            <person name="de Groot N.N."/>
        </authorList>
    </citation>
    <scope>NUCLEOTIDE SEQUENCE [LARGE SCALE GENOMIC DNA]</scope>
    <source>
        <strain evidence="5 6">CGMCC 4.3519</strain>
    </source>
</reference>
<dbReference type="RefSeq" id="WP_093654362.1">
    <property type="nucleotide sequence ID" value="NZ_FOET01000001.1"/>
</dbReference>
<dbReference type="GO" id="GO:0045892">
    <property type="term" value="P:negative regulation of DNA-templated transcription"/>
    <property type="evidence" value="ECO:0007669"/>
    <property type="project" value="TreeGrafter"/>
</dbReference>
<keyword evidence="6" id="KW-1185">Reference proteome</keyword>
<dbReference type="SUPFAM" id="SSF46785">
    <property type="entry name" value="Winged helix' DNA-binding domain"/>
    <property type="match status" value="1"/>
</dbReference>
<dbReference type="PROSITE" id="PS50949">
    <property type="entry name" value="HTH_GNTR"/>
    <property type="match status" value="1"/>
</dbReference>
<dbReference type="PANTHER" id="PTHR44846">
    <property type="entry name" value="MANNOSYL-D-GLYCERATE TRANSPORT/METABOLISM SYSTEM REPRESSOR MNGR-RELATED"/>
    <property type="match status" value="1"/>
</dbReference>
<name>A0A1H8YZY2_9ACTN</name>
<dbReference type="InterPro" id="IPR028978">
    <property type="entry name" value="Chorismate_lyase_/UTRA_dom_sf"/>
</dbReference>
<evidence type="ECO:0000313" key="6">
    <source>
        <dbReference type="Proteomes" id="UP000199055"/>
    </source>
</evidence>
<gene>
    <name evidence="5" type="ORF">SAMN05216481_101207</name>
</gene>
<dbReference type="SMART" id="SM00866">
    <property type="entry name" value="UTRA"/>
    <property type="match status" value="1"/>
</dbReference>
<dbReference type="Pfam" id="PF00392">
    <property type="entry name" value="GntR"/>
    <property type="match status" value="1"/>
</dbReference>
<evidence type="ECO:0000256" key="1">
    <source>
        <dbReference type="ARBA" id="ARBA00023015"/>
    </source>
</evidence>
<dbReference type="InterPro" id="IPR000524">
    <property type="entry name" value="Tscrpt_reg_HTH_GntR"/>
</dbReference>
<dbReference type="InterPro" id="IPR036388">
    <property type="entry name" value="WH-like_DNA-bd_sf"/>
</dbReference>
<dbReference type="GO" id="GO:0003677">
    <property type="term" value="F:DNA binding"/>
    <property type="evidence" value="ECO:0007669"/>
    <property type="project" value="UniProtKB-KW"/>
</dbReference>
<evidence type="ECO:0000256" key="3">
    <source>
        <dbReference type="ARBA" id="ARBA00023163"/>
    </source>
</evidence>
<keyword evidence="2" id="KW-0238">DNA-binding</keyword>
<dbReference type="GO" id="GO:0003700">
    <property type="term" value="F:DNA-binding transcription factor activity"/>
    <property type="evidence" value="ECO:0007669"/>
    <property type="project" value="InterPro"/>
</dbReference>
<feature type="domain" description="HTH gntR-type" evidence="4">
    <location>
        <begin position="8"/>
        <end position="76"/>
    </location>
</feature>
<evidence type="ECO:0000313" key="5">
    <source>
        <dbReference type="EMBL" id="SEP57663.1"/>
    </source>
</evidence>
<dbReference type="Pfam" id="PF07702">
    <property type="entry name" value="UTRA"/>
    <property type="match status" value="1"/>
</dbReference>
<accession>A0A1H8YZY2</accession>
<dbReference type="AlphaFoldDB" id="A0A1H8YZY2"/>
<evidence type="ECO:0000256" key="2">
    <source>
        <dbReference type="ARBA" id="ARBA00023125"/>
    </source>
</evidence>
<dbReference type="InterPro" id="IPR011663">
    <property type="entry name" value="UTRA"/>
</dbReference>
<dbReference type="PANTHER" id="PTHR44846:SF17">
    <property type="entry name" value="GNTR-FAMILY TRANSCRIPTIONAL REGULATOR"/>
    <property type="match status" value="1"/>
</dbReference>
<dbReference type="SUPFAM" id="SSF64288">
    <property type="entry name" value="Chorismate lyase-like"/>
    <property type="match status" value="1"/>
</dbReference>
<dbReference type="STRING" id="403935.SAMN05216481_101207"/>
<dbReference type="Gene3D" id="3.40.1410.10">
    <property type="entry name" value="Chorismate lyase-like"/>
    <property type="match status" value="1"/>
</dbReference>
<dbReference type="InterPro" id="IPR050679">
    <property type="entry name" value="Bact_HTH_transcr_reg"/>
</dbReference>
<keyword evidence="1" id="KW-0805">Transcription regulation</keyword>
<dbReference type="Gene3D" id="1.10.10.10">
    <property type="entry name" value="Winged helix-like DNA-binding domain superfamily/Winged helix DNA-binding domain"/>
    <property type="match status" value="1"/>
</dbReference>
<dbReference type="Proteomes" id="UP000199055">
    <property type="component" value="Unassembled WGS sequence"/>
</dbReference>
<proteinExistence type="predicted"/>
<dbReference type="CDD" id="cd07377">
    <property type="entry name" value="WHTH_GntR"/>
    <property type="match status" value="1"/>
</dbReference>
<protein>
    <submittedName>
        <fullName evidence="5">GntR family transcriptional regulator</fullName>
    </submittedName>
</protein>